<name>A0A518FW52_9PLAN</name>
<evidence type="ECO:0000313" key="2">
    <source>
        <dbReference type="Proteomes" id="UP000320839"/>
    </source>
</evidence>
<sequence length="154" mass="16525">MMNTKSVLTVIAVVFIFGGAETQFVLAQSGTRSPGIFSGSGSRGVTPAYPGRTYQPQISPAAPNHCGQVYYPRYGVQPAATYLPGCGSAYPGHYSQNQRMYGSRPHFQPAGSTYRPPGTNSGVQYLTNRTNLNSTPSGHQLLPLQQLPLPVPHQ</sequence>
<proteinExistence type="predicted"/>
<dbReference type="Proteomes" id="UP000320839">
    <property type="component" value="Chromosome"/>
</dbReference>
<gene>
    <name evidence="1" type="ORF">Pan153_52550</name>
</gene>
<dbReference type="EMBL" id="CP036317">
    <property type="protein sequence ID" value="QDV20579.1"/>
    <property type="molecule type" value="Genomic_DNA"/>
</dbReference>
<dbReference type="AlphaFoldDB" id="A0A518FW52"/>
<reference evidence="1 2" key="1">
    <citation type="submission" date="2019-02" db="EMBL/GenBank/DDBJ databases">
        <title>Deep-cultivation of Planctomycetes and their phenomic and genomic characterization uncovers novel biology.</title>
        <authorList>
            <person name="Wiegand S."/>
            <person name="Jogler M."/>
            <person name="Boedeker C."/>
            <person name="Pinto D."/>
            <person name="Vollmers J."/>
            <person name="Rivas-Marin E."/>
            <person name="Kohn T."/>
            <person name="Peeters S.H."/>
            <person name="Heuer A."/>
            <person name="Rast P."/>
            <person name="Oberbeckmann S."/>
            <person name="Bunk B."/>
            <person name="Jeske O."/>
            <person name="Meyerdierks A."/>
            <person name="Storesund J.E."/>
            <person name="Kallscheuer N."/>
            <person name="Luecker S."/>
            <person name="Lage O.M."/>
            <person name="Pohl T."/>
            <person name="Merkel B.J."/>
            <person name="Hornburger P."/>
            <person name="Mueller R.-W."/>
            <person name="Bruemmer F."/>
            <person name="Labrenz M."/>
            <person name="Spormann A.M."/>
            <person name="Op den Camp H."/>
            <person name="Overmann J."/>
            <person name="Amann R."/>
            <person name="Jetten M.S.M."/>
            <person name="Mascher T."/>
            <person name="Medema M.H."/>
            <person name="Devos D.P."/>
            <person name="Kaster A.-K."/>
            <person name="Ovreas L."/>
            <person name="Rohde M."/>
            <person name="Galperin M.Y."/>
            <person name="Jogler C."/>
        </authorList>
    </citation>
    <scope>NUCLEOTIDE SEQUENCE [LARGE SCALE GENOMIC DNA]</scope>
    <source>
        <strain evidence="1 2">Pan153</strain>
    </source>
</reference>
<protein>
    <submittedName>
        <fullName evidence="1">Uncharacterized protein</fullName>
    </submittedName>
</protein>
<organism evidence="1 2">
    <name type="scientific">Gimesia panareensis</name>
    <dbReference type="NCBI Taxonomy" id="2527978"/>
    <lineage>
        <taxon>Bacteria</taxon>
        <taxon>Pseudomonadati</taxon>
        <taxon>Planctomycetota</taxon>
        <taxon>Planctomycetia</taxon>
        <taxon>Planctomycetales</taxon>
        <taxon>Planctomycetaceae</taxon>
        <taxon>Gimesia</taxon>
    </lineage>
</organism>
<evidence type="ECO:0000313" key="1">
    <source>
        <dbReference type="EMBL" id="QDV20579.1"/>
    </source>
</evidence>
<accession>A0A518FW52</accession>